<keyword evidence="1" id="KW-0812">Transmembrane</keyword>
<feature type="transmembrane region" description="Helical" evidence="1">
    <location>
        <begin position="36"/>
        <end position="60"/>
    </location>
</feature>
<keyword evidence="1" id="KW-1133">Transmembrane helix</keyword>
<dbReference type="AlphaFoldDB" id="A0AAD7DXL3"/>
<dbReference type="EMBL" id="JARKIE010000018">
    <property type="protein sequence ID" value="KAJ7701209.1"/>
    <property type="molecule type" value="Genomic_DNA"/>
</dbReference>
<sequence length="328" mass="36666">MPHCDLASTTAHLNRGEQLNVREKSTNCIHCNMPRVFILCFFVCVASAAPTVVQMMNWLAQLQQDWTYPRLVDIAKSIEYQGFSSDIIGRIDITGTFAGSELNTEYVFGSLADFGTDKNTSLIGVPVNISVSELLVQGNVMSVSLISYFNWTVDILPVQWNLLLMFNDEGQVMQYDTQLVRSSWLFPILLPKLVPRLAAELDMPVDTDPTVLVSMRAAYDICSKHETYCVGELQQYNSTAECMDFITNQIPFGDIWQGSQNTGICRYWHKAMVPLRPSEHCPHIGPSGGGMCIDRDYAQVVTEKVFPVPFIQLPGGLQVTDFSRCLGV</sequence>
<keyword evidence="1" id="KW-0472">Membrane</keyword>
<comment type="caution">
    <text evidence="2">The sequence shown here is derived from an EMBL/GenBank/DDBJ whole genome shotgun (WGS) entry which is preliminary data.</text>
</comment>
<gene>
    <name evidence="2" type="ORF">B0H17DRAFT_1046218</name>
</gene>
<evidence type="ECO:0000313" key="3">
    <source>
        <dbReference type="Proteomes" id="UP001221757"/>
    </source>
</evidence>
<dbReference type="Proteomes" id="UP001221757">
    <property type="component" value="Unassembled WGS sequence"/>
</dbReference>
<protein>
    <submittedName>
        <fullName evidence="2">Uncharacterized protein</fullName>
    </submittedName>
</protein>
<evidence type="ECO:0000256" key="1">
    <source>
        <dbReference type="SAM" id="Phobius"/>
    </source>
</evidence>
<accession>A0AAD7DXL3</accession>
<keyword evidence="3" id="KW-1185">Reference proteome</keyword>
<feature type="non-terminal residue" evidence="2">
    <location>
        <position position="1"/>
    </location>
</feature>
<name>A0AAD7DXL3_MYCRO</name>
<organism evidence="2 3">
    <name type="scientific">Mycena rosella</name>
    <name type="common">Pink bonnet</name>
    <name type="synonym">Agaricus rosellus</name>
    <dbReference type="NCBI Taxonomy" id="1033263"/>
    <lineage>
        <taxon>Eukaryota</taxon>
        <taxon>Fungi</taxon>
        <taxon>Dikarya</taxon>
        <taxon>Basidiomycota</taxon>
        <taxon>Agaricomycotina</taxon>
        <taxon>Agaricomycetes</taxon>
        <taxon>Agaricomycetidae</taxon>
        <taxon>Agaricales</taxon>
        <taxon>Marasmiineae</taxon>
        <taxon>Mycenaceae</taxon>
        <taxon>Mycena</taxon>
    </lineage>
</organism>
<reference evidence="2" key="1">
    <citation type="submission" date="2023-03" db="EMBL/GenBank/DDBJ databases">
        <title>Massive genome expansion in bonnet fungi (Mycena s.s.) driven by repeated elements and novel gene families across ecological guilds.</title>
        <authorList>
            <consortium name="Lawrence Berkeley National Laboratory"/>
            <person name="Harder C.B."/>
            <person name="Miyauchi S."/>
            <person name="Viragh M."/>
            <person name="Kuo A."/>
            <person name="Thoen E."/>
            <person name="Andreopoulos B."/>
            <person name="Lu D."/>
            <person name="Skrede I."/>
            <person name="Drula E."/>
            <person name="Henrissat B."/>
            <person name="Morin E."/>
            <person name="Kohler A."/>
            <person name="Barry K."/>
            <person name="LaButti K."/>
            <person name="Morin E."/>
            <person name="Salamov A."/>
            <person name="Lipzen A."/>
            <person name="Mereny Z."/>
            <person name="Hegedus B."/>
            <person name="Baldrian P."/>
            <person name="Stursova M."/>
            <person name="Weitz H."/>
            <person name="Taylor A."/>
            <person name="Grigoriev I.V."/>
            <person name="Nagy L.G."/>
            <person name="Martin F."/>
            <person name="Kauserud H."/>
        </authorList>
    </citation>
    <scope>NUCLEOTIDE SEQUENCE</scope>
    <source>
        <strain evidence="2">CBHHK067</strain>
    </source>
</reference>
<proteinExistence type="predicted"/>
<evidence type="ECO:0000313" key="2">
    <source>
        <dbReference type="EMBL" id="KAJ7701209.1"/>
    </source>
</evidence>